<reference evidence="3" key="1">
    <citation type="journal article" date="2019" name="Int. J. Syst. Evol. Microbiol.">
        <title>The Global Catalogue of Microorganisms (GCM) 10K type strain sequencing project: providing services to taxonomists for standard genome sequencing and annotation.</title>
        <authorList>
            <consortium name="The Broad Institute Genomics Platform"/>
            <consortium name="The Broad Institute Genome Sequencing Center for Infectious Disease"/>
            <person name="Wu L."/>
            <person name="Ma J."/>
        </authorList>
    </citation>
    <scope>NUCLEOTIDE SEQUENCE [LARGE SCALE GENOMIC DNA]</scope>
    <source>
        <strain evidence="3">TISTR 1511</strain>
    </source>
</reference>
<sequence length="598" mass="65676">MVSWSDIKQWKPDALEDAYDAFEKSEVAVQDAGDELWRASGSLSNEGEAATAATANLDRRRAETDKLEALLSDLMACTRVAATNVSSVEKGVLEAEGFASRERLTIDSNGGVSINSEVKAEAQAEANERNSRGSGRVWWTYDMMPVWKQAEAAKAELERAVAELITFASETDANYAKALGNIESGEASAASVTASAGDSTTNINTDELLNLLNGEASVSDKRAAWDALSDEQQDALIASNPETIGAMNGVPFTDRIRANDININREVAELQAEIGQLKREIDEGKHKDLFWTPFTNESEKAQERLSNLEKRQKYFNSLLSGDGNGAVLFDPDNNRVIEMVGDPKANVKDVVTFVSGTNTTINTVGDYSNFPKYLVDAGDAQGNPTVAFNFYDGRFEGEDKWINWPWEGAARSNDNPWHLRDLGANLSEFQEAVASEDFSHKADNHVVGHSAGHSVVTASEFSSKVRDGVPDAHYDNVHSLSGSYAPGGWSQQGNTEYDHYAYEGEPIHALDYQPIWDAPNKHDAWEKHIFDPTTAGKSDIHKPENEPNIWTTVTLDELGAELKKEGKILEDLHTRTASGDPEKNLPVLQDLKQEIFKD</sequence>
<keyword evidence="1" id="KW-0175">Coiled coil</keyword>
<accession>A0ABW5RJ05</accession>
<organism evidence="2 3">
    <name type="scientific">Gulosibacter bifidus</name>
    <dbReference type="NCBI Taxonomy" id="272239"/>
    <lineage>
        <taxon>Bacteria</taxon>
        <taxon>Bacillati</taxon>
        <taxon>Actinomycetota</taxon>
        <taxon>Actinomycetes</taxon>
        <taxon>Micrococcales</taxon>
        <taxon>Microbacteriaceae</taxon>
        <taxon>Gulosibacter</taxon>
    </lineage>
</organism>
<dbReference type="EMBL" id="JBHUNF010000004">
    <property type="protein sequence ID" value="MFD2674917.1"/>
    <property type="molecule type" value="Genomic_DNA"/>
</dbReference>
<dbReference type="SUPFAM" id="SSF140453">
    <property type="entry name" value="EsxAB dimer-like"/>
    <property type="match status" value="1"/>
</dbReference>
<proteinExistence type="predicted"/>
<evidence type="ECO:0000313" key="3">
    <source>
        <dbReference type="Proteomes" id="UP001597453"/>
    </source>
</evidence>
<feature type="coiled-coil region" evidence="1">
    <location>
        <begin position="260"/>
        <end position="287"/>
    </location>
</feature>
<dbReference type="InterPro" id="IPR036689">
    <property type="entry name" value="ESAT-6-like_sf"/>
</dbReference>
<dbReference type="RefSeq" id="WP_159421444.1">
    <property type="nucleotide sequence ID" value="NZ_JBHUNF010000004.1"/>
</dbReference>
<comment type="caution">
    <text evidence="2">The sequence shown here is derived from an EMBL/GenBank/DDBJ whole genome shotgun (WGS) entry which is preliminary data.</text>
</comment>
<keyword evidence="3" id="KW-1185">Reference proteome</keyword>
<gene>
    <name evidence="2" type="ORF">ACFSUQ_06355</name>
</gene>
<name>A0ABW5RJ05_9MICO</name>
<evidence type="ECO:0000313" key="2">
    <source>
        <dbReference type="EMBL" id="MFD2674917.1"/>
    </source>
</evidence>
<evidence type="ECO:0000256" key="1">
    <source>
        <dbReference type="SAM" id="Coils"/>
    </source>
</evidence>
<dbReference type="Proteomes" id="UP001597453">
    <property type="component" value="Unassembled WGS sequence"/>
</dbReference>
<evidence type="ECO:0008006" key="4">
    <source>
        <dbReference type="Google" id="ProtNLM"/>
    </source>
</evidence>
<protein>
    <recommendedName>
        <fullName evidence="4">Alpha/beta hydrolase</fullName>
    </recommendedName>
</protein>